<comment type="caution">
    <text evidence="2">The sequence shown here is derived from an EMBL/GenBank/DDBJ whole genome shotgun (WGS) entry which is preliminary data.</text>
</comment>
<protein>
    <submittedName>
        <fullName evidence="2">Uncharacterized protein</fullName>
    </submittedName>
</protein>
<dbReference type="AlphaFoldDB" id="A0A327JJ41"/>
<gene>
    <name evidence="2" type="ORF">CH339_21040</name>
</gene>
<evidence type="ECO:0000313" key="3">
    <source>
        <dbReference type="Proteomes" id="UP000249299"/>
    </source>
</evidence>
<name>A0A327JJ41_9HYPH</name>
<feature type="signal peptide" evidence="1">
    <location>
        <begin position="1"/>
        <end position="24"/>
    </location>
</feature>
<dbReference type="RefSeq" id="WP_111436389.1">
    <property type="nucleotide sequence ID" value="NZ_JACIGG010000002.1"/>
</dbReference>
<evidence type="ECO:0000256" key="1">
    <source>
        <dbReference type="SAM" id="SignalP"/>
    </source>
</evidence>
<keyword evidence="3" id="KW-1185">Reference proteome</keyword>
<dbReference type="OrthoDB" id="7866147at2"/>
<sequence length="129" mass="14227">MKAFSSLIVLFLAASILFPTPTLAKVVRSGVPTIVARFGSWNYYCQQAGFVTISKLSVDHGTVQIRKRVPVKIGGKVARGSAYGCVGKTVKGVAIVYTSNRGYRGKDKVRFRVTFERKWNDIVLDVNVK</sequence>
<dbReference type="EMBL" id="NPEV01000066">
    <property type="protein sequence ID" value="RAI24822.1"/>
    <property type="molecule type" value="Genomic_DNA"/>
</dbReference>
<proteinExistence type="predicted"/>
<organism evidence="2 3">
    <name type="scientific">Rhodobium orientis</name>
    <dbReference type="NCBI Taxonomy" id="34017"/>
    <lineage>
        <taxon>Bacteria</taxon>
        <taxon>Pseudomonadati</taxon>
        <taxon>Pseudomonadota</taxon>
        <taxon>Alphaproteobacteria</taxon>
        <taxon>Hyphomicrobiales</taxon>
        <taxon>Rhodobiaceae</taxon>
        <taxon>Rhodobium</taxon>
    </lineage>
</organism>
<feature type="chain" id="PRO_5016264068" evidence="1">
    <location>
        <begin position="25"/>
        <end position="129"/>
    </location>
</feature>
<accession>A0A327JJ41</accession>
<evidence type="ECO:0000313" key="2">
    <source>
        <dbReference type="EMBL" id="RAI24822.1"/>
    </source>
</evidence>
<reference evidence="2 3" key="1">
    <citation type="submission" date="2017-07" db="EMBL/GenBank/DDBJ databases">
        <title>Draft Genome Sequences of Select Purple Nonsulfur Bacteria.</title>
        <authorList>
            <person name="Lasarre B."/>
            <person name="Mckinlay J.B."/>
        </authorList>
    </citation>
    <scope>NUCLEOTIDE SEQUENCE [LARGE SCALE GENOMIC DNA]</scope>
    <source>
        <strain evidence="2 3">DSM 11290</strain>
    </source>
</reference>
<dbReference type="Proteomes" id="UP000249299">
    <property type="component" value="Unassembled WGS sequence"/>
</dbReference>
<keyword evidence="1" id="KW-0732">Signal</keyword>